<proteinExistence type="inferred from homology"/>
<evidence type="ECO:0000256" key="1">
    <source>
        <dbReference type="ARBA" id="ARBA00022729"/>
    </source>
</evidence>
<accession>A0A830ZWB8</accession>
<reference evidence="4 5" key="1">
    <citation type="submission" date="2012-11" db="EMBL/GenBank/DDBJ databases">
        <authorList>
            <person name="Linke B."/>
        </authorList>
    </citation>
    <scope>NUCLEOTIDE SEQUENCE [LARGE SCALE GENOMIC DNA]</scope>
    <source>
        <strain evidence="5">CFBP 1232</strain>
    </source>
</reference>
<evidence type="ECO:0000256" key="3">
    <source>
        <dbReference type="SAM" id="SignalP"/>
    </source>
</evidence>
<feature type="chain" id="PRO_5032970783" evidence="3">
    <location>
        <begin position="25"/>
        <end position="261"/>
    </location>
</feature>
<organism evidence="4 5">
    <name type="scientific">Erwinia amylovora NBRC 12687 = CFBP 1232</name>
    <dbReference type="NCBI Taxonomy" id="1219359"/>
    <lineage>
        <taxon>Bacteria</taxon>
        <taxon>Pseudomonadati</taxon>
        <taxon>Pseudomonadota</taxon>
        <taxon>Gammaproteobacteria</taxon>
        <taxon>Enterobacterales</taxon>
        <taxon>Erwiniaceae</taxon>
        <taxon>Erwinia</taxon>
    </lineage>
</organism>
<protein>
    <submittedName>
        <fullName evidence="4">Fimbrial protein AC</fullName>
    </submittedName>
</protein>
<dbReference type="GO" id="GO:0007155">
    <property type="term" value="P:cell adhesion"/>
    <property type="evidence" value="ECO:0007669"/>
    <property type="project" value="InterPro"/>
</dbReference>
<evidence type="ECO:0000256" key="2">
    <source>
        <dbReference type="ARBA" id="ARBA00049989"/>
    </source>
</evidence>
<dbReference type="AlphaFoldDB" id="A0A830ZWB8"/>
<keyword evidence="1 3" id="KW-0732">Signal</keyword>
<comment type="similarity">
    <text evidence="2">Belongs to the fimbrial K88 protein family.</text>
</comment>
<comment type="caution">
    <text evidence="4">The sequence shown here is derived from an EMBL/GenBank/DDBJ whole genome shotgun (WGS) entry which is preliminary data.</text>
</comment>
<evidence type="ECO:0000313" key="4">
    <source>
        <dbReference type="EMBL" id="CCO92227.1"/>
    </source>
</evidence>
<evidence type="ECO:0000313" key="5">
    <source>
        <dbReference type="Proteomes" id="UP000013111"/>
    </source>
</evidence>
<dbReference type="GO" id="GO:0009289">
    <property type="term" value="C:pilus"/>
    <property type="evidence" value="ECO:0007669"/>
    <property type="project" value="InterPro"/>
</dbReference>
<dbReference type="InterPro" id="IPR003467">
    <property type="entry name" value="Fimbrial_K88_FaeH"/>
</dbReference>
<dbReference type="EMBL" id="CAPB01000004">
    <property type="protein sequence ID" value="CCO92227.1"/>
    <property type="molecule type" value="Genomic_DNA"/>
</dbReference>
<reference evidence="4 5" key="2">
    <citation type="submission" date="2013-04" db="EMBL/GenBank/DDBJ databases">
        <title>Comparative genomics of 12 strains of Erwinia amylovora identifies a pan-genome with a large conserved core and provides insights into host specificity.</title>
        <authorList>
            <person name="Mann R.A."/>
            <person name="Smits T.H.M."/>
            <person name="Buehlmann A."/>
            <person name="Blom J."/>
            <person name="Goesmann A."/>
            <person name="Frey J.E."/>
            <person name="Plummer K.M."/>
            <person name="Beer S.V."/>
            <person name="Luck J."/>
            <person name="Duffy B."/>
            <person name="Rodoni B."/>
        </authorList>
    </citation>
    <scope>NUCLEOTIDE SEQUENCE [LARGE SCALE GENOMIC DNA]</scope>
    <source>
        <strain evidence="5">CFBP 1232</strain>
    </source>
</reference>
<dbReference type="Pfam" id="PF02432">
    <property type="entry name" value="Fimbrial_K88"/>
    <property type="match status" value="1"/>
</dbReference>
<feature type="signal peptide" evidence="3">
    <location>
        <begin position="1"/>
        <end position="24"/>
    </location>
</feature>
<gene>
    <name evidence="4" type="ORF">BN437_0259</name>
</gene>
<name>A0A830ZWB8_ERWAM</name>
<dbReference type="Proteomes" id="UP000013111">
    <property type="component" value="Unassembled WGS sequence"/>
</dbReference>
<sequence>MTVMKKTLITLALVATAASGSAMAWTASGTGGNVELGGSLNPFDSETPWEVKVGDAMTALDAQVQKGQTKVDIKVNNPIPVLGIRTKEKNAFAGNSGYCPQINFGDAFEIEDFIQGKFTLTLPVKGMDDAKIGTMTAPFAVAGIMSFKSSGTGGATGMYAADVGDGFFGGLPLANYNHDPIGKMKIALGLMPDIANNFDKQGYELSGMDKVSFKYPSTLYSGFYASGIETGQTINISLDSPASADIPVRWKASMPVTVTYI</sequence>